<reference evidence="2 3" key="1">
    <citation type="submission" date="2016-10" db="EMBL/GenBank/DDBJ databases">
        <authorList>
            <person name="de Groot N.N."/>
        </authorList>
    </citation>
    <scope>NUCLEOTIDE SEQUENCE [LARGE SCALE GENOMIC DNA]</scope>
    <source>
        <strain evidence="2 3">U95</strain>
    </source>
</reference>
<dbReference type="AlphaFoldDB" id="A0A1G5R032"/>
<feature type="transmembrane region" description="Helical" evidence="1">
    <location>
        <begin position="71"/>
        <end position="96"/>
    </location>
</feature>
<dbReference type="STRING" id="1156985.SAMN04488118_10744"/>
<organism evidence="2 3">
    <name type="scientific">Epibacterium ulvae</name>
    <dbReference type="NCBI Taxonomy" id="1156985"/>
    <lineage>
        <taxon>Bacteria</taxon>
        <taxon>Pseudomonadati</taxon>
        <taxon>Pseudomonadota</taxon>
        <taxon>Alphaproteobacteria</taxon>
        <taxon>Rhodobacterales</taxon>
        <taxon>Roseobacteraceae</taxon>
        <taxon>Epibacterium</taxon>
    </lineage>
</organism>
<dbReference type="Proteomes" id="UP000198767">
    <property type="component" value="Unassembled WGS sequence"/>
</dbReference>
<name>A0A1G5R032_9RHOB</name>
<evidence type="ECO:0000256" key="1">
    <source>
        <dbReference type="SAM" id="Phobius"/>
    </source>
</evidence>
<keyword evidence="3" id="KW-1185">Reference proteome</keyword>
<gene>
    <name evidence="2" type="ORF">SAMN04488118_10744</name>
</gene>
<proteinExistence type="predicted"/>
<accession>A0A1G5R032</accession>
<evidence type="ECO:0000313" key="2">
    <source>
        <dbReference type="EMBL" id="SCZ67392.1"/>
    </source>
</evidence>
<keyword evidence="1" id="KW-0812">Transmembrane</keyword>
<protein>
    <submittedName>
        <fullName evidence="2">Uncharacterized protein</fullName>
    </submittedName>
</protein>
<keyword evidence="1" id="KW-1133">Transmembrane helix</keyword>
<feature type="transmembrane region" description="Helical" evidence="1">
    <location>
        <begin position="32"/>
        <end position="50"/>
    </location>
</feature>
<sequence length="150" mass="16534">MIMMAIYIAKSRCPQAASVCDASQFGRSHTKFIGIFLFCLIGLSKVLIKWRKTDSLPHRYSKQGDKIRFRYSWRMILALAIASTAVLSAGVCLGNAGTGMANKPRLLSENCSSYVLSGLAEWLRDNGTKYVPCAPDHPGHKERLSVGIKP</sequence>
<dbReference type="EMBL" id="FMWG01000007">
    <property type="protein sequence ID" value="SCZ67392.1"/>
    <property type="molecule type" value="Genomic_DNA"/>
</dbReference>
<keyword evidence="1" id="KW-0472">Membrane</keyword>
<evidence type="ECO:0000313" key="3">
    <source>
        <dbReference type="Proteomes" id="UP000198767"/>
    </source>
</evidence>